<dbReference type="PANTHER" id="PTHR21666:SF289">
    <property type="entry name" value="L-ALA--D-GLU ENDOPEPTIDASE"/>
    <property type="match status" value="1"/>
</dbReference>
<protein>
    <recommendedName>
        <fullName evidence="2">M23ase beta-sheet core domain-containing protein</fullName>
    </recommendedName>
</protein>
<dbReference type="Proteomes" id="UP000215559">
    <property type="component" value="Unassembled WGS sequence"/>
</dbReference>
<evidence type="ECO:0000259" key="2">
    <source>
        <dbReference type="Pfam" id="PF01551"/>
    </source>
</evidence>
<reference evidence="3 4" key="1">
    <citation type="submission" date="2017-07" db="EMBL/GenBank/DDBJ databases">
        <title>Recovery of genomes from metagenomes via a dereplication, aggregation, and scoring strategy.</title>
        <authorList>
            <person name="Sieber C.M."/>
            <person name="Probst A.J."/>
            <person name="Sharrar A."/>
            <person name="Thomas B.C."/>
            <person name="Hess M."/>
            <person name="Tringe S.G."/>
            <person name="Banfield J.F."/>
        </authorList>
    </citation>
    <scope>NUCLEOTIDE SEQUENCE [LARGE SCALE GENOMIC DNA]</scope>
    <source>
        <strain evidence="3">JGI_Cruoil_03_51_56</strain>
    </source>
</reference>
<evidence type="ECO:0000256" key="1">
    <source>
        <dbReference type="ARBA" id="ARBA00022729"/>
    </source>
</evidence>
<accession>A0A235BWH0</accession>
<dbReference type="SUPFAM" id="SSF51261">
    <property type="entry name" value="Duplicated hybrid motif"/>
    <property type="match status" value="1"/>
</dbReference>
<dbReference type="InterPro" id="IPR011055">
    <property type="entry name" value="Dup_hybrid_motif"/>
</dbReference>
<dbReference type="Pfam" id="PF01551">
    <property type="entry name" value="Peptidase_M23"/>
    <property type="match status" value="1"/>
</dbReference>
<dbReference type="CDD" id="cd12797">
    <property type="entry name" value="M23_peptidase"/>
    <property type="match status" value="1"/>
</dbReference>
<organism evidence="3 4">
    <name type="scientific">candidate division WOR-3 bacterium JGI_Cruoil_03_51_56</name>
    <dbReference type="NCBI Taxonomy" id="1973747"/>
    <lineage>
        <taxon>Bacteria</taxon>
        <taxon>Bacteria division WOR-3</taxon>
    </lineage>
</organism>
<dbReference type="InterPro" id="IPR050570">
    <property type="entry name" value="Cell_wall_metabolism_enzyme"/>
</dbReference>
<dbReference type="EMBL" id="NOZP01000040">
    <property type="protein sequence ID" value="OYD16708.1"/>
    <property type="molecule type" value="Genomic_DNA"/>
</dbReference>
<gene>
    <name evidence="3" type="ORF">CH330_02060</name>
</gene>
<dbReference type="Gene3D" id="2.70.70.10">
    <property type="entry name" value="Glucose Permease (Domain IIA)"/>
    <property type="match status" value="1"/>
</dbReference>
<keyword evidence="1" id="KW-0732">Signal</keyword>
<evidence type="ECO:0000313" key="4">
    <source>
        <dbReference type="Proteomes" id="UP000215559"/>
    </source>
</evidence>
<evidence type="ECO:0000313" key="3">
    <source>
        <dbReference type="EMBL" id="OYD16708.1"/>
    </source>
</evidence>
<feature type="domain" description="M23ase beta-sheet core" evidence="2">
    <location>
        <begin position="90"/>
        <end position="176"/>
    </location>
</feature>
<dbReference type="AlphaFoldDB" id="A0A235BWH0"/>
<proteinExistence type="predicted"/>
<dbReference type="PROSITE" id="PS51257">
    <property type="entry name" value="PROKAR_LIPOPROTEIN"/>
    <property type="match status" value="1"/>
</dbReference>
<name>A0A235BWH0_UNCW3</name>
<dbReference type="GO" id="GO:0004222">
    <property type="term" value="F:metalloendopeptidase activity"/>
    <property type="evidence" value="ECO:0007669"/>
    <property type="project" value="TreeGrafter"/>
</dbReference>
<sequence>MCRKSLPMAFHPGIRRLVIAVFLLATGCAGLYSSNPRYGHKKTHPRLRPKPAPVHIVDKRKGRLRWPVVGKVTGTYGIKVDPKYGTKTKNLGLDIACAPGSPVKAVAAGRVSFADHFMGYGKTVILDHGERLHSIYSKLEEIKVSVGARVAKGEVIAFAGDVLHFEVRKEGKSEDPGKWLAPR</sequence>
<comment type="caution">
    <text evidence="3">The sequence shown here is derived from an EMBL/GenBank/DDBJ whole genome shotgun (WGS) entry which is preliminary data.</text>
</comment>
<dbReference type="PANTHER" id="PTHR21666">
    <property type="entry name" value="PEPTIDASE-RELATED"/>
    <property type="match status" value="1"/>
</dbReference>
<dbReference type="InterPro" id="IPR016047">
    <property type="entry name" value="M23ase_b-sheet_dom"/>
</dbReference>